<evidence type="ECO:0000313" key="9">
    <source>
        <dbReference type="EMBL" id="ADP02484.1"/>
    </source>
</evidence>
<keyword evidence="10" id="KW-1185">Reference proteome</keyword>
<dbReference type="EMBL" id="GU070616">
    <property type="protein sequence ID" value="ADP02484.1"/>
    <property type="molecule type" value="Genomic_DNA"/>
</dbReference>
<sequence>MFKKAILGAVLVGTLAVTGCTSHKTERLEKLSGDVATLNQKVDQLQSDVDVMKQDVLIVRGDAARANQRLDNQATSYRK</sequence>
<dbReference type="InterPro" id="IPR016367">
    <property type="entry name" value="MOM_Lpp"/>
</dbReference>
<dbReference type="GO" id="GO:0019867">
    <property type="term" value="C:outer membrane"/>
    <property type="evidence" value="ECO:0007669"/>
    <property type="project" value="InterPro"/>
</dbReference>
<dbReference type="Proteomes" id="UP000008530">
    <property type="component" value="Segment"/>
</dbReference>
<proteinExistence type="inferred from homology"/>
<name>G3BLV4_9CAUD</name>
<dbReference type="PROSITE" id="PS51257">
    <property type="entry name" value="PROKAR_LIPOPROTEIN"/>
    <property type="match status" value="1"/>
</dbReference>
<dbReference type="GeneID" id="11258069"/>
<dbReference type="PANTHER" id="PTHR38763">
    <property type="entry name" value="MAJOR OUTER MEMBRANE PROLIPOPROTEIN LPP"/>
    <property type="match status" value="1"/>
</dbReference>
<dbReference type="HAMAP" id="MF_00843">
    <property type="entry name" value="Lpp"/>
    <property type="match status" value="1"/>
</dbReference>
<keyword evidence="4" id="KW-0564">Palmitate</keyword>
<feature type="domain" description="Lipoprotein leucine-zipper" evidence="8">
    <location>
        <begin position="28"/>
        <end position="79"/>
    </location>
</feature>
<evidence type="ECO:0000313" key="10">
    <source>
        <dbReference type="Proteomes" id="UP000008530"/>
    </source>
</evidence>
<evidence type="ECO:0000256" key="1">
    <source>
        <dbReference type="ARBA" id="ARBA00022729"/>
    </source>
</evidence>
<evidence type="ECO:0000256" key="2">
    <source>
        <dbReference type="ARBA" id="ARBA00023088"/>
    </source>
</evidence>
<dbReference type="PANTHER" id="PTHR38763:SF1">
    <property type="entry name" value="MAJOR OUTER MEMBRANE LIPOPROTEIN LPP"/>
    <property type="match status" value="1"/>
</dbReference>
<organism evidence="9 10">
    <name type="scientific">Salmonella phage PVPSE1</name>
    <dbReference type="NCBI Taxonomy" id="889338"/>
    <lineage>
        <taxon>Viruses</taxon>
        <taxon>Duplodnaviria</taxon>
        <taxon>Heunggongvirae</taxon>
        <taxon>Uroviricota</taxon>
        <taxon>Caudoviricetes</taxon>
        <taxon>Vequintavirinae</taxon>
        <taxon>Seunavirus</taxon>
        <taxon>Seunavirus PVPSE1</taxon>
    </lineage>
</organism>
<dbReference type="Pfam" id="PF04728">
    <property type="entry name" value="LPP"/>
    <property type="match status" value="1"/>
</dbReference>
<keyword evidence="2" id="KW-0572">Peptidoglycan-anchor</keyword>
<evidence type="ECO:0000256" key="4">
    <source>
        <dbReference type="ARBA" id="ARBA00023139"/>
    </source>
</evidence>
<evidence type="ECO:0000256" key="7">
    <source>
        <dbReference type="SAM" id="Coils"/>
    </source>
</evidence>
<keyword evidence="3" id="KW-0472">Membrane</keyword>
<dbReference type="SUPFAM" id="SSF58042">
    <property type="entry name" value="Outer membrane lipoprotein"/>
    <property type="match status" value="1"/>
</dbReference>
<dbReference type="KEGG" id="vg:11258069"/>
<dbReference type="PIRSF" id="PIRSF002855">
    <property type="entry name" value="Murein-lipoprotein"/>
    <property type="match status" value="1"/>
</dbReference>
<accession>G3BLV4</accession>
<evidence type="ECO:0000256" key="3">
    <source>
        <dbReference type="ARBA" id="ARBA00023136"/>
    </source>
</evidence>
<gene>
    <name evidence="9" type="primary">89</name>
</gene>
<dbReference type="RefSeq" id="YP_004893895.1">
    <property type="nucleotide sequence ID" value="NC_016071.1"/>
</dbReference>
<feature type="coiled-coil region" evidence="7">
    <location>
        <begin position="28"/>
        <end position="55"/>
    </location>
</feature>
<dbReference type="Gene3D" id="1.20.5.190">
    <property type="match status" value="1"/>
</dbReference>
<keyword evidence="1" id="KW-0732">Signal</keyword>
<keyword evidence="5" id="KW-0998">Cell outer membrane</keyword>
<reference evidence="9 10" key="1">
    <citation type="journal article" date="2011" name="J. Virol.">
        <title>Genomic and proteomic characterization of the broad host range Salmonella phage PVP-SE1 - The creation of a new phage genus.</title>
        <authorList>
            <person name="Santos S.B."/>
            <person name="Kropinski A.M."/>
            <person name="Ceyssens P.J."/>
            <person name="Ackermann H.W."/>
            <person name="Villegas A."/>
            <person name="Lavigne R."/>
            <person name="Krylov V.N."/>
            <person name="Carvalho C.M."/>
            <person name="Ferreira E.C."/>
            <person name="Azeredo J."/>
        </authorList>
    </citation>
    <scope>NUCLEOTIDE SEQUENCE [LARGE SCALE GENOMIC DNA]</scope>
    <source>
        <strain evidence="9">PVP-SE1</strain>
    </source>
</reference>
<evidence type="ECO:0000256" key="5">
    <source>
        <dbReference type="ARBA" id="ARBA00023237"/>
    </source>
</evidence>
<evidence type="ECO:0000259" key="8">
    <source>
        <dbReference type="Pfam" id="PF04728"/>
    </source>
</evidence>
<keyword evidence="7" id="KW-0175">Coiled coil</keyword>
<evidence type="ECO:0000256" key="6">
    <source>
        <dbReference type="ARBA" id="ARBA00023288"/>
    </source>
</evidence>
<keyword evidence="6 9" id="KW-0449">Lipoprotein</keyword>
<dbReference type="InterPro" id="IPR006817">
    <property type="entry name" value="Lipoprotein_leucine-zipper_dom"/>
</dbReference>
<protein>
    <submittedName>
        <fullName evidence="9">Putative major outer membrane lipoprotein</fullName>
    </submittedName>
</protein>